<keyword evidence="3 6" id="KW-0067">ATP-binding</keyword>
<comment type="caution">
    <text evidence="10">The sequence shown here is derived from an EMBL/GenBank/DDBJ whole genome shotgun (WGS) entry which is preliminary data.</text>
</comment>
<evidence type="ECO:0000259" key="8">
    <source>
        <dbReference type="Pfam" id="PF04557"/>
    </source>
</evidence>
<feature type="domain" description="Glutaminyl-tRNA synthetase class Ib non-specific RNA-binding" evidence="8">
    <location>
        <begin position="177"/>
        <end position="254"/>
    </location>
</feature>
<keyword evidence="4 6" id="KW-0648">Protein biosynthesis</keyword>
<keyword evidence="2 6" id="KW-0547">Nucleotide-binding</keyword>
<accession>A0A6A0AA10</accession>
<name>A0A6A0AA10_HAELA</name>
<dbReference type="InterPro" id="IPR007638">
    <property type="entry name" value="Gln-tRNA-synth_Ib_RNA-bd_2"/>
</dbReference>
<dbReference type="GO" id="GO:0004819">
    <property type="term" value="F:glutamine-tRNA ligase activity"/>
    <property type="evidence" value="ECO:0007669"/>
    <property type="project" value="InterPro"/>
</dbReference>
<dbReference type="Pfam" id="PF04558">
    <property type="entry name" value="tRNA_synt_1c_R1"/>
    <property type="match status" value="1"/>
</dbReference>
<dbReference type="PANTHER" id="PTHR43097:SF4">
    <property type="entry name" value="GLUTAMINE--TRNA LIGASE"/>
    <property type="match status" value="1"/>
</dbReference>
<dbReference type="SUPFAM" id="SSF52374">
    <property type="entry name" value="Nucleotidylyl transferase"/>
    <property type="match status" value="1"/>
</dbReference>
<evidence type="ECO:0000256" key="4">
    <source>
        <dbReference type="ARBA" id="ARBA00022917"/>
    </source>
</evidence>
<dbReference type="FunFam" id="1.10.10.2420:FF:000001">
    <property type="entry name" value="Glutamine--tRNA ligase cytoplasmic"/>
    <property type="match status" value="1"/>
</dbReference>
<dbReference type="Proteomes" id="UP000485058">
    <property type="component" value="Unassembled WGS sequence"/>
</dbReference>
<evidence type="ECO:0000256" key="5">
    <source>
        <dbReference type="ARBA" id="ARBA00023146"/>
    </source>
</evidence>
<keyword evidence="11" id="KW-1185">Reference proteome</keyword>
<protein>
    <recommendedName>
        <fullName evidence="12">Glutaminyl-tRNA synthetase</fullName>
    </recommendedName>
</protein>
<dbReference type="Gene3D" id="1.10.10.2420">
    <property type="match status" value="1"/>
</dbReference>
<keyword evidence="1 6" id="KW-0436">Ligase</keyword>
<organism evidence="10 11">
    <name type="scientific">Haematococcus lacustris</name>
    <name type="common">Green alga</name>
    <name type="synonym">Haematococcus pluvialis</name>
    <dbReference type="NCBI Taxonomy" id="44745"/>
    <lineage>
        <taxon>Eukaryota</taxon>
        <taxon>Viridiplantae</taxon>
        <taxon>Chlorophyta</taxon>
        <taxon>core chlorophytes</taxon>
        <taxon>Chlorophyceae</taxon>
        <taxon>CS clade</taxon>
        <taxon>Chlamydomonadales</taxon>
        <taxon>Haematococcaceae</taxon>
        <taxon>Haematococcus</taxon>
    </lineage>
</organism>
<proteinExistence type="inferred from homology"/>
<gene>
    <name evidence="10" type="ORF">HaLaN_27440</name>
</gene>
<evidence type="ECO:0000313" key="10">
    <source>
        <dbReference type="EMBL" id="GFH28877.1"/>
    </source>
</evidence>
<comment type="similarity">
    <text evidence="6">Belongs to the class-I aminoacyl-tRNA synthetase family.</text>
</comment>
<dbReference type="InterPro" id="IPR020058">
    <property type="entry name" value="Glu/Gln-tRNA-synth_Ib_cat-dom"/>
</dbReference>
<evidence type="ECO:0000256" key="6">
    <source>
        <dbReference type="RuleBase" id="RU363037"/>
    </source>
</evidence>
<dbReference type="InterPro" id="IPR007639">
    <property type="entry name" value="Gln-tRNA-synth_Ib_RNA-bd_N"/>
</dbReference>
<dbReference type="GO" id="GO:0005524">
    <property type="term" value="F:ATP binding"/>
    <property type="evidence" value="ECO:0007669"/>
    <property type="project" value="UniProtKB-KW"/>
</dbReference>
<dbReference type="Pfam" id="PF00749">
    <property type="entry name" value="tRNA-synt_1c"/>
    <property type="match status" value="1"/>
</dbReference>
<dbReference type="Pfam" id="PF04557">
    <property type="entry name" value="tRNA_synt_1c_R2"/>
    <property type="match status" value="1"/>
</dbReference>
<evidence type="ECO:0000256" key="2">
    <source>
        <dbReference type="ARBA" id="ARBA00022741"/>
    </source>
</evidence>
<dbReference type="PANTHER" id="PTHR43097">
    <property type="entry name" value="GLUTAMINE-TRNA LIGASE"/>
    <property type="match status" value="1"/>
</dbReference>
<evidence type="ECO:0000259" key="7">
    <source>
        <dbReference type="Pfam" id="PF00749"/>
    </source>
</evidence>
<feature type="non-terminal residue" evidence="10">
    <location>
        <position position="1"/>
    </location>
</feature>
<dbReference type="InterPro" id="IPR042559">
    <property type="entry name" value="Gln-tRNA-synth_Ib_RNA-bd_N_2"/>
</dbReference>
<reference evidence="10 11" key="1">
    <citation type="submission" date="2020-02" db="EMBL/GenBank/DDBJ databases">
        <title>Draft genome sequence of Haematococcus lacustris strain NIES-144.</title>
        <authorList>
            <person name="Morimoto D."/>
            <person name="Nakagawa S."/>
            <person name="Yoshida T."/>
            <person name="Sawayama S."/>
        </authorList>
    </citation>
    <scope>NUCLEOTIDE SEQUENCE [LARGE SCALE GENOMIC DNA]</scope>
    <source>
        <strain evidence="10 11">NIES-144</strain>
    </source>
</reference>
<dbReference type="Gene3D" id="3.40.50.620">
    <property type="entry name" value="HUPs"/>
    <property type="match status" value="2"/>
</dbReference>
<dbReference type="GO" id="GO:0005829">
    <property type="term" value="C:cytosol"/>
    <property type="evidence" value="ECO:0007669"/>
    <property type="project" value="TreeGrafter"/>
</dbReference>
<evidence type="ECO:0000256" key="1">
    <source>
        <dbReference type="ARBA" id="ARBA00022598"/>
    </source>
</evidence>
<feature type="non-terminal residue" evidence="10">
    <location>
        <position position="537"/>
    </location>
</feature>
<dbReference type="FunFam" id="3.40.50.620:FF:000037">
    <property type="entry name" value="Glutamine--tRNA ligase cytoplasmic"/>
    <property type="match status" value="1"/>
</dbReference>
<dbReference type="InterPro" id="IPR042558">
    <property type="entry name" value="Gln-tRNA-synth_Ib_RNA-bd_N_1"/>
</dbReference>
<keyword evidence="5 6" id="KW-0030">Aminoacyl-tRNA synthetase</keyword>
<dbReference type="EMBL" id="BLLF01004080">
    <property type="protein sequence ID" value="GFH28877.1"/>
    <property type="molecule type" value="Genomic_DNA"/>
</dbReference>
<evidence type="ECO:0000256" key="3">
    <source>
        <dbReference type="ARBA" id="ARBA00022840"/>
    </source>
</evidence>
<dbReference type="Gene3D" id="1.10.8.1290">
    <property type="entry name" value="Glutaminyl-tRNA synthetase, non-specific RNA binding region part 1, domain 1"/>
    <property type="match status" value="1"/>
</dbReference>
<sequence length="537" mass="60118">MSKEERKAQEAADEAAALSLFTSLGLDENTAKNASVNPKFRKTLTEIIHEAGATQGLPKSKGNLLYYAAGKFPANALVHRPTLLSYVLEEKIKSNAQMDGAFDYLKKLAAGSLNTAALEQSAGVGVEVTPEDIKAAVAALVEEHKARLLEDRYQVNPNILLGQITRTLKWADGAAVRAELESALLALLGPKTEADLKPVDKKKVAKPAKADSAKTAEAEVQPEAAAAPVAVVDPYADPEAFRKPQDNNHVHTEVPFSDGSVMRISNTPEQLAQHLKAMFVDFGFAEYAGGQCYLRYDDTNPEAEKQEYIQHIQEIVAWMGWKPWKVTYSSDYFQHLYDLAVQLIKSGHAFVCHQATLRMKMDHKNNNYNMFDLIAYRIKYVEHPHAGAKWCIYPSYDYTHCIVDSLENISHSLCTLEFETRRASYFWLLEVLGLYKPHVWEYSRLNITNTVMSKRKLNKLVTAGFVNGWDDPRLLTLSGLRRRGVTAAAINSFCREIGISRTENIIHMHKLEHLIRADLDATSPRVLAVLRPLKVLR</sequence>
<dbReference type="InterPro" id="IPR014729">
    <property type="entry name" value="Rossmann-like_a/b/a_fold"/>
</dbReference>
<feature type="domain" description="Glutaminyl-tRNA synthetase class Ib non-specific RNA-binding" evidence="9">
    <location>
        <begin position="17"/>
        <end position="173"/>
    </location>
</feature>
<evidence type="ECO:0008006" key="12">
    <source>
        <dbReference type="Google" id="ProtNLM"/>
    </source>
</evidence>
<dbReference type="FunFam" id="1.10.8.1290:FF:000002">
    <property type="entry name" value="Glutamine--tRNA ligase cytoplasmic"/>
    <property type="match status" value="1"/>
</dbReference>
<feature type="domain" description="Glutamyl/glutaminyl-tRNA synthetase class Ib catalytic" evidence="7">
    <location>
        <begin position="354"/>
        <end position="520"/>
    </location>
</feature>
<dbReference type="GO" id="GO:0006425">
    <property type="term" value="P:glutaminyl-tRNA aminoacylation"/>
    <property type="evidence" value="ECO:0007669"/>
    <property type="project" value="InterPro"/>
</dbReference>
<evidence type="ECO:0000313" key="11">
    <source>
        <dbReference type="Proteomes" id="UP000485058"/>
    </source>
</evidence>
<dbReference type="AlphaFoldDB" id="A0A6A0AA10"/>
<evidence type="ECO:0000259" key="9">
    <source>
        <dbReference type="Pfam" id="PF04558"/>
    </source>
</evidence>
<dbReference type="InterPro" id="IPR050132">
    <property type="entry name" value="Gln/Glu-tRNA_Ligase"/>
</dbReference>